<organism evidence="1 2">
    <name type="scientific">Choristoneura fumiferana</name>
    <name type="common">Spruce budworm moth</name>
    <name type="synonym">Archips fumiferana</name>
    <dbReference type="NCBI Taxonomy" id="7141"/>
    <lineage>
        <taxon>Eukaryota</taxon>
        <taxon>Metazoa</taxon>
        <taxon>Ecdysozoa</taxon>
        <taxon>Arthropoda</taxon>
        <taxon>Hexapoda</taxon>
        <taxon>Insecta</taxon>
        <taxon>Pterygota</taxon>
        <taxon>Neoptera</taxon>
        <taxon>Endopterygota</taxon>
        <taxon>Lepidoptera</taxon>
        <taxon>Glossata</taxon>
        <taxon>Ditrysia</taxon>
        <taxon>Tortricoidea</taxon>
        <taxon>Tortricidae</taxon>
        <taxon>Tortricinae</taxon>
        <taxon>Choristoneura</taxon>
    </lineage>
</organism>
<proteinExistence type="predicted"/>
<name>A0ACC0KZB8_CHOFU</name>
<keyword evidence="2" id="KW-1185">Reference proteome</keyword>
<comment type="caution">
    <text evidence="1">The sequence shown here is derived from an EMBL/GenBank/DDBJ whole genome shotgun (WGS) entry which is preliminary data.</text>
</comment>
<reference evidence="1 2" key="1">
    <citation type="journal article" date="2022" name="Genome Biol. Evol.">
        <title>The Spruce Budworm Genome: Reconstructing the Evolutionary History of Antifreeze Proteins.</title>
        <authorList>
            <person name="Beliveau C."/>
            <person name="Gagne P."/>
            <person name="Picq S."/>
            <person name="Vernygora O."/>
            <person name="Keeling C.I."/>
            <person name="Pinkney K."/>
            <person name="Doucet D."/>
            <person name="Wen F."/>
            <person name="Johnston J.S."/>
            <person name="Maaroufi H."/>
            <person name="Boyle B."/>
            <person name="Laroche J."/>
            <person name="Dewar K."/>
            <person name="Juretic N."/>
            <person name="Blackburn G."/>
            <person name="Nisole A."/>
            <person name="Brunet B."/>
            <person name="Brandao M."/>
            <person name="Lumley L."/>
            <person name="Duan J."/>
            <person name="Quan G."/>
            <person name="Lucarotti C.J."/>
            <person name="Roe A.D."/>
            <person name="Sperling F.A.H."/>
            <person name="Levesque R.C."/>
            <person name="Cusson M."/>
        </authorList>
    </citation>
    <scope>NUCLEOTIDE SEQUENCE [LARGE SCALE GENOMIC DNA]</scope>
    <source>
        <strain evidence="1">Glfc:IPQL:Cfum</strain>
    </source>
</reference>
<evidence type="ECO:0000313" key="1">
    <source>
        <dbReference type="EMBL" id="KAI8441698.1"/>
    </source>
</evidence>
<dbReference type="Proteomes" id="UP001064048">
    <property type="component" value="Chromosome 27"/>
</dbReference>
<dbReference type="EMBL" id="CM046127">
    <property type="protein sequence ID" value="KAI8441698.1"/>
    <property type="molecule type" value="Genomic_DNA"/>
</dbReference>
<accession>A0ACC0KZB8</accession>
<evidence type="ECO:0000313" key="2">
    <source>
        <dbReference type="Proteomes" id="UP001064048"/>
    </source>
</evidence>
<gene>
    <name evidence="1" type="ORF">MSG28_015230</name>
</gene>
<protein>
    <submittedName>
        <fullName evidence="1">Uncharacterized protein</fullName>
    </submittedName>
</protein>
<sequence>MEGGGEGVVVLGVADAVAVMLLDRRPRDQDYRSRLALGTFSYPAIPSRLSRGVDTRGPKADESSQIYPGSYTSTYQLAHCKMSPSSPPINLTEFPPQRPEPCRTQGNFEVDSYGRESPLGSRSPSPISPTGSQSYRGGPSTDRAPCSPSQQTHRDFAAFAKSLRKYPSLAERSPSAELLQQLIKQTQEKFFSKSSHYSKSVRNFYEKQNSDNSVDKPTKMPKNTQNLQALGRIKKSDQRDDLAKQCDTKTKSKTKKIRSGYKSPTPGCSREIRVRDSFDYLSSSIARPPPGVASGDRTQPDRQDRTVRSLRDSLVKVFGEQEPVSTSFTPEELKVCCVCKKPLPCDCFSEEELEEKRKLEDIVCSWLKELPVYANENPHDKFIRDAVIKKLIDTISLIKDDEFDDKGKEIIKLSIARMPMWLPADERDREAFKNKITNNLFDKIKAFRHRDKFYDSIENWLQKITFDDEAKLDKEKLASEFSKALKEIALDRPSNDSVYREMLKSKIFDMLAVLPIKSSFVKNDILNLLSDKLADTLLRLPKEEIKPDPKPTSTTAVRDEIETILMDSFKNNPIIDSLSTDVKQKAAKDLIPKLQGILLNRDGRNVSQELDGEIRNWFSKLAKDGVYVDEKDQDEFIKDLSTKLKVPDFIKMIKEEEKSGELVQLLLDWVGGLPGAPDINKPEIRVMVEDLANDLQEMQQSGDETELIRRVGNWLRNTGAKAGIDIRPGTEEEFAKKLVPKISQLNKSRKRWSRNSQSFRFNSTMDDTQLKNALMDDIHDVIDLSHVTNRDEVESKLNDILADLVMRGIDPDDARDQILSVLESGNISGEEALNISDKLMARANEMSRSIRSNDMSSDFISHGKPTTSTPQKQIKRKSYEERKYYDDLNAQIYDWISKQNLPIENAEKQAIARELASDLLDRQKYLQLNPGAKTSPREESENLKYQIFKRLNKQVDNAVLNSLLSKADSLMTMIKRTPVPILVNRQFDQEYKDDRLIQDSDEFVQENLEGGIFDWLRSSSITQQCDEREKKMLEELVPTLAQTLTSTLSSLSPAKSGQETDEILLGVITEHLKKTMGKNRSNDYIRKKAEHMLNYLKGLQLFQNISVREDRVAERSHMQQINESVRKWCNDLDLPNTERGRQMKEDLNNRLMLKIGELNMNPQILNDDFLYEHMLSDFLDQELSKLPIDQNKIEEMKANIIDTINEARLKVKHDYAGQAYKQQLRDTISKTLPQMENPPASFEVMKDNLADAFINLHFAEDDIALKTKFKKKIKDTINKFVRDYTRRYPDTPLNSEQLNRDLYSALNKVVVPDDDSMRSEVEQVRIKDLIKDHLEEPLQKLSSTEALHANKIITVMGKRLYEMEKENDEYPDENYEEKQRLEIEKYLQKIPFKDSVNVGDTTDKIMEDMKNTKHSRTFTGTSRSPSQYQFQNAAQYLPSNLSLDDQAEMKSLKPSRTFSGLRGTSTSDIAGSVSQYPTTLSVEDQEHLKAIRKRARPCKVALTSACRCKPTGTITLKDAAVNPPPLDTGSQTEMAKEDQSAQCWCPKAEAKTSVHRVPCQSRSQIITKPCPQKKVSTGSQVEISPYVVIKEYFWDSEVKCPNTLREPSPKLRDLDPLRTTSMWTVVDLHQEDNSVDLCRRN</sequence>